<sequence>MLKKFIVLFRRIWGSQAVSYRTLIPGVILMLILFLVPTGFEDAVIYQGADKVKAIVTEVDDSAIRSVGLIRSGEQICTVKIEGGRFKGQIVKATNLLYGSLSQDKEFSVGDEVLVAVSYDDAKITSVTMIDHFRIGWELLLVIIFTSFLIVFAGPGGIRAMLSFVITVLCIWKVMIPFCLNGGNAIVCGLFIITLLTVIIILFVYGFNICSVVAISGSMLGVITACVLGVIFTYALKLHGAIMTDSESLLYSGYEHLNLTQIFMASIFVGASGAMMDLSVDITSGMCEVIRKKPNIGKLELIGSGIRIGQAAMGTMTTTLLLAYTGSCITQLMVFMAQGTPIINILNYKYIAGEILQTLAGSFALVTVAPFTAIVGGLVLSKIPKNQN</sequence>
<evidence type="ECO:0000313" key="2">
    <source>
        <dbReference type="EMBL" id="GFI42228.1"/>
    </source>
</evidence>
<dbReference type="Proteomes" id="UP000490821">
    <property type="component" value="Unassembled WGS sequence"/>
</dbReference>
<dbReference type="PANTHER" id="PTHR41771">
    <property type="entry name" value="MEMBRANE PROTEIN-RELATED"/>
    <property type="match status" value="1"/>
</dbReference>
<keyword evidence="1" id="KW-0812">Transmembrane</keyword>
<dbReference type="EMBL" id="BLMI01000277">
    <property type="protein sequence ID" value="GFI42228.1"/>
    <property type="molecule type" value="Genomic_DNA"/>
</dbReference>
<feature type="transmembrane region" description="Helical" evidence="1">
    <location>
        <begin position="160"/>
        <end position="178"/>
    </location>
</feature>
<dbReference type="AlphaFoldDB" id="A0A829ZG09"/>
<dbReference type="RefSeq" id="WP_172473314.1">
    <property type="nucleotide sequence ID" value="NZ_BLMI01000277.1"/>
</dbReference>
<feature type="transmembrane region" description="Helical" evidence="1">
    <location>
        <begin position="321"/>
        <end position="343"/>
    </location>
</feature>
<dbReference type="PANTHER" id="PTHR41771:SF1">
    <property type="entry name" value="MEMBRANE PROTEIN"/>
    <property type="match status" value="1"/>
</dbReference>
<feature type="transmembrane region" description="Helical" evidence="1">
    <location>
        <begin position="184"/>
        <end position="205"/>
    </location>
</feature>
<name>A0A829ZG09_9FIRM</name>
<evidence type="ECO:0008006" key="4">
    <source>
        <dbReference type="Google" id="ProtNLM"/>
    </source>
</evidence>
<evidence type="ECO:0000256" key="1">
    <source>
        <dbReference type="SAM" id="Phobius"/>
    </source>
</evidence>
<dbReference type="Pfam" id="PF07907">
    <property type="entry name" value="YibE_F"/>
    <property type="match status" value="1"/>
</dbReference>
<gene>
    <name evidence="2" type="ORF">IMSAGC017_02275</name>
</gene>
<keyword evidence="1" id="KW-1133">Transmembrane helix</keyword>
<dbReference type="InterPro" id="IPR012507">
    <property type="entry name" value="YibE_F"/>
</dbReference>
<feature type="transmembrane region" description="Helical" evidence="1">
    <location>
        <begin position="135"/>
        <end position="153"/>
    </location>
</feature>
<organism evidence="2 3">
    <name type="scientific">Thomasclavelia cocleata</name>
    <dbReference type="NCBI Taxonomy" id="69824"/>
    <lineage>
        <taxon>Bacteria</taxon>
        <taxon>Bacillati</taxon>
        <taxon>Bacillota</taxon>
        <taxon>Erysipelotrichia</taxon>
        <taxon>Erysipelotrichales</taxon>
        <taxon>Coprobacillaceae</taxon>
        <taxon>Thomasclavelia</taxon>
    </lineage>
</organism>
<keyword evidence="1" id="KW-0472">Membrane</keyword>
<reference evidence="2 3" key="1">
    <citation type="journal article" date="2020" name="Microbiome">
        <title>Single-cell genomics of uncultured bacteria reveals dietary fiber responders in the mouse gut microbiota.</title>
        <authorList>
            <person name="Chijiiwa R."/>
            <person name="Hosokawa M."/>
            <person name="Kogawa M."/>
            <person name="Nishikawa Y."/>
            <person name="Ide K."/>
            <person name="Sakanashi C."/>
            <person name="Takahashi K."/>
            <person name="Takeyama H."/>
        </authorList>
    </citation>
    <scope>NUCLEOTIDE SEQUENCE [LARGE SCALE GENOMIC DNA]</scope>
    <source>
        <strain evidence="2">IMSAGC_017</strain>
    </source>
</reference>
<feature type="transmembrane region" description="Helical" evidence="1">
    <location>
        <begin position="20"/>
        <end position="40"/>
    </location>
</feature>
<accession>A0A829ZG09</accession>
<feature type="transmembrane region" description="Helical" evidence="1">
    <location>
        <begin position="355"/>
        <end position="380"/>
    </location>
</feature>
<proteinExistence type="predicted"/>
<feature type="transmembrane region" description="Helical" evidence="1">
    <location>
        <begin position="256"/>
        <end position="276"/>
    </location>
</feature>
<protein>
    <recommendedName>
        <fullName evidence="4">YibE/F-like protein</fullName>
    </recommendedName>
</protein>
<evidence type="ECO:0000313" key="3">
    <source>
        <dbReference type="Proteomes" id="UP000490821"/>
    </source>
</evidence>
<comment type="caution">
    <text evidence="2">The sequence shown here is derived from an EMBL/GenBank/DDBJ whole genome shotgun (WGS) entry which is preliminary data.</text>
</comment>
<feature type="transmembrane region" description="Helical" evidence="1">
    <location>
        <begin position="212"/>
        <end position="236"/>
    </location>
</feature>